<dbReference type="GO" id="GO:0015074">
    <property type="term" value="P:DNA integration"/>
    <property type="evidence" value="ECO:0007669"/>
    <property type="project" value="InterPro"/>
</dbReference>
<feature type="domain" description="Integrase catalytic" evidence="1">
    <location>
        <begin position="46"/>
        <end position="229"/>
    </location>
</feature>
<name>A0A1F6U1V8_9PROT</name>
<dbReference type="AlphaFoldDB" id="A0A1F6U1V8"/>
<evidence type="ECO:0000259" key="1">
    <source>
        <dbReference type="PROSITE" id="PS50994"/>
    </source>
</evidence>
<accession>A0A1F6U1V8</accession>
<proteinExistence type="predicted"/>
<dbReference type="Gene3D" id="3.30.420.10">
    <property type="entry name" value="Ribonuclease H-like superfamily/Ribonuclease H"/>
    <property type="match status" value="1"/>
</dbReference>
<dbReference type="PROSITE" id="PS50994">
    <property type="entry name" value="INTEGRASE"/>
    <property type="match status" value="1"/>
</dbReference>
<gene>
    <name evidence="2" type="ORF">A3B81_00850</name>
</gene>
<organism evidence="2 3">
    <name type="scientific">Candidatus Muproteobacteria bacterium RIFCSPHIGHO2_02_FULL_65_16</name>
    <dbReference type="NCBI Taxonomy" id="1817766"/>
    <lineage>
        <taxon>Bacteria</taxon>
        <taxon>Pseudomonadati</taxon>
        <taxon>Pseudomonadota</taxon>
        <taxon>Candidatus Muproteobacteria</taxon>
    </lineage>
</organism>
<evidence type="ECO:0000313" key="3">
    <source>
        <dbReference type="Proteomes" id="UP000179362"/>
    </source>
</evidence>
<dbReference type="InterPro" id="IPR036397">
    <property type="entry name" value="RNaseH_sf"/>
</dbReference>
<evidence type="ECO:0000313" key="2">
    <source>
        <dbReference type="EMBL" id="OGI51331.1"/>
    </source>
</evidence>
<sequence length="309" mass="34949">MGEYGAVAIAAALGDGIERPAPVSRATIYRVLERRGVLDAVHRQRRPAPPKGWYLPDLARGEAELDSFDFIEDLKIANGPLVCVLTGISLHGALTEAKVMRGRSATATVEALQARWQVWGLPTYAQFDNDTVFQGPHQFTDTFGRVSRLCLALGVTPVFAPPREPGLQNAIEGFNALWQSKVWQRHHCRHIAALERVSAAYIAAHRNKTAHRRDSAHARRPFPKRFTFDLHAALKGAIIFIRRSDEHGTVHLLGRTYPVAKNWPHRLVRCEVSLTDRRIRFYALRRREPDDQPLLHEIDYFHENKPSKG</sequence>
<dbReference type="EMBL" id="MFTA01000059">
    <property type="protein sequence ID" value="OGI51331.1"/>
    <property type="molecule type" value="Genomic_DNA"/>
</dbReference>
<reference evidence="2 3" key="1">
    <citation type="journal article" date="2016" name="Nat. Commun.">
        <title>Thousands of microbial genomes shed light on interconnected biogeochemical processes in an aquifer system.</title>
        <authorList>
            <person name="Anantharaman K."/>
            <person name="Brown C.T."/>
            <person name="Hug L.A."/>
            <person name="Sharon I."/>
            <person name="Castelle C.J."/>
            <person name="Probst A.J."/>
            <person name="Thomas B.C."/>
            <person name="Singh A."/>
            <person name="Wilkins M.J."/>
            <person name="Karaoz U."/>
            <person name="Brodie E.L."/>
            <person name="Williams K.H."/>
            <person name="Hubbard S.S."/>
            <person name="Banfield J.F."/>
        </authorList>
    </citation>
    <scope>NUCLEOTIDE SEQUENCE [LARGE SCALE GENOMIC DNA]</scope>
</reference>
<dbReference type="Proteomes" id="UP000179362">
    <property type="component" value="Unassembled WGS sequence"/>
</dbReference>
<dbReference type="InterPro" id="IPR001584">
    <property type="entry name" value="Integrase_cat-core"/>
</dbReference>
<dbReference type="GO" id="GO:0003676">
    <property type="term" value="F:nucleic acid binding"/>
    <property type="evidence" value="ECO:0007669"/>
    <property type="project" value="InterPro"/>
</dbReference>
<comment type="caution">
    <text evidence="2">The sequence shown here is derived from an EMBL/GenBank/DDBJ whole genome shotgun (WGS) entry which is preliminary data.</text>
</comment>
<dbReference type="InterPro" id="IPR012337">
    <property type="entry name" value="RNaseH-like_sf"/>
</dbReference>
<dbReference type="SUPFAM" id="SSF53098">
    <property type="entry name" value="Ribonuclease H-like"/>
    <property type="match status" value="1"/>
</dbReference>
<protein>
    <recommendedName>
        <fullName evidence="1">Integrase catalytic domain-containing protein</fullName>
    </recommendedName>
</protein>